<name>A0A5J5D4S9_9PERO</name>
<evidence type="ECO:0000313" key="6">
    <source>
        <dbReference type="Proteomes" id="UP000327493"/>
    </source>
</evidence>
<dbReference type="InterPro" id="IPR026179">
    <property type="entry name" value="Slain"/>
</dbReference>
<evidence type="ECO:0000256" key="4">
    <source>
        <dbReference type="SAM" id="MobiDB-lite"/>
    </source>
</evidence>
<feature type="compositionally biased region" description="Polar residues" evidence="4">
    <location>
        <begin position="47"/>
        <end position="57"/>
    </location>
</feature>
<dbReference type="GO" id="GO:0007020">
    <property type="term" value="P:microtubule nucleation"/>
    <property type="evidence" value="ECO:0007669"/>
    <property type="project" value="TreeGrafter"/>
</dbReference>
<feature type="coiled-coil region" evidence="3">
    <location>
        <begin position="454"/>
        <end position="488"/>
    </location>
</feature>
<dbReference type="GO" id="GO:0031116">
    <property type="term" value="P:positive regulation of microtubule polymerization"/>
    <property type="evidence" value="ECO:0007669"/>
    <property type="project" value="TreeGrafter"/>
</dbReference>
<dbReference type="AlphaFoldDB" id="A0A5J5D4S9"/>
<dbReference type="EMBL" id="VOFY01000011">
    <property type="protein sequence ID" value="KAA8587940.1"/>
    <property type="molecule type" value="Genomic_DNA"/>
</dbReference>
<evidence type="ECO:0000313" key="5">
    <source>
        <dbReference type="EMBL" id="KAA8587940.1"/>
    </source>
</evidence>
<dbReference type="GO" id="GO:0035371">
    <property type="term" value="C:microtubule plus-end"/>
    <property type="evidence" value="ECO:0007669"/>
    <property type="project" value="TreeGrafter"/>
</dbReference>
<sequence>MSRYSSTVKSTSLLKDNSWIKKVDDEDENIDRDLNFGKSVLGQHLTDGTSAGFSGSQDELRSSKSSSSYTKSTYSTLKSESPSSTRTTSVSKDGTITETTTTSLRWRTLDAEDKLYNTLIPSSIKGDLSSTDRKTVSTTEIVTVKSSTDTNAENKLIPSSIKSDFSLIDSKTTVSSTKTVTVKSSTDGNGVQTTTMTKTSSAAEDDLYDTLLPRSITSASYLSSSVSSNISSSNIAKREIITVESSKGGETPTLSSTSSKSDDYSDRQSFSYSRPDSSYEYSSITSPTAYSSQSYRSSSRSDDMVDSIYRESSMKSVYAAPKRAVLEKDLCSYCRNPFSGDAKMCEVCNSNLGNMKAGDSMWIYKRMVHCESCFEVTRGNILNFIPQKNGDAEFLLSLEIHVITNEREIAVYQYVLGDMGQAVLFFLSQCVFYQMEAEVLNPRMMADVNGNNKITNAELEVIKLQELVRKLEKQNEQLRTRANAVNNCSIGPHLQTSLSCLYGGTACPSDNVSSKYGISSPTQMHPCAPAPQCLPEEPFAYFQPSSVSPDAGWGGQRRCWSHHCFG</sequence>
<dbReference type="PANTHER" id="PTHR22406">
    <property type="entry name" value="NASCENT POLYPEPTIDE-ASSOCIATED COMPLEX SUBUNIT ALPHA, MUSCLE-SPECIFIC FORM"/>
    <property type="match status" value="1"/>
</dbReference>
<accession>A0A5J5D4S9</accession>
<feature type="compositionally biased region" description="Polar residues" evidence="4">
    <location>
        <begin position="267"/>
        <end position="284"/>
    </location>
</feature>
<dbReference type="PANTHER" id="PTHR22406:SF2">
    <property type="entry name" value="SLAIN MOTIF-CONTAINING PROTEIN 1"/>
    <property type="match status" value="1"/>
</dbReference>
<evidence type="ECO:0000256" key="3">
    <source>
        <dbReference type="SAM" id="Coils"/>
    </source>
</evidence>
<comment type="similarity">
    <text evidence="1">Belongs to the SLAIN motif-containing family.</text>
</comment>
<dbReference type="GO" id="GO:0031122">
    <property type="term" value="P:cytoplasmic microtubule organization"/>
    <property type="evidence" value="ECO:0007669"/>
    <property type="project" value="TreeGrafter"/>
</dbReference>
<protein>
    <submittedName>
        <fullName evidence="5">Uncharacterized protein</fullName>
    </submittedName>
</protein>
<proteinExistence type="inferred from homology"/>
<keyword evidence="6" id="KW-1185">Reference proteome</keyword>
<comment type="caution">
    <text evidence="5">The sequence shown here is derived from an EMBL/GenBank/DDBJ whole genome shotgun (WGS) entry which is preliminary data.</text>
</comment>
<reference evidence="5 6" key="1">
    <citation type="submission" date="2019-08" db="EMBL/GenBank/DDBJ databases">
        <title>A chromosome-level genome assembly, high-density linkage maps, and genome scans reveal the genomic architecture of hybrid incompatibilities underlying speciation via character displacement in darters (Percidae: Etheostominae).</title>
        <authorList>
            <person name="Moran R.L."/>
            <person name="Catchen J.M."/>
            <person name="Fuller R.C."/>
        </authorList>
    </citation>
    <scope>NUCLEOTIDE SEQUENCE [LARGE SCALE GENOMIC DNA]</scope>
    <source>
        <strain evidence="5">EspeVRDwgs_2016</strain>
        <tissue evidence="5">Muscle</tissue>
    </source>
</reference>
<feature type="region of interest" description="Disordered" evidence="4">
    <location>
        <begin position="243"/>
        <end position="284"/>
    </location>
</feature>
<dbReference type="InterPro" id="IPR018247">
    <property type="entry name" value="EF_Hand_1_Ca_BS"/>
</dbReference>
<gene>
    <name evidence="5" type="ORF">FQN60_001134</name>
</gene>
<evidence type="ECO:0000256" key="1">
    <source>
        <dbReference type="ARBA" id="ARBA00006652"/>
    </source>
</evidence>
<feature type="region of interest" description="Disordered" evidence="4">
    <location>
        <begin position="47"/>
        <end position="96"/>
    </location>
</feature>
<keyword evidence="2 3" id="KW-0175">Coiled coil</keyword>
<evidence type="ECO:0000256" key="2">
    <source>
        <dbReference type="ARBA" id="ARBA00023054"/>
    </source>
</evidence>
<feature type="compositionally biased region" description="Low complexity" evidence="4">
    <location>
        <begin position="63"/>
        <end position="81"/>
    </location>
</feature>
<dbReference type="PROSITE" id="PS00018">
    <property type="entry name" value="EF_HAND_1"/>
    <property type="match status" value="1"/>
</dbReference>
<feature type="compositionally biased region" description="Polar residues" evidence="4">
    <location>
        <begin position="82"/>
        <end position="94"/>
    </location>
</feature>
<organism evidence="5 6">
    <name type="scientific">Etheostoma spectabile</name>
    <name type="common">orangethroat darter</name>
    <dbReference type="NCBI Taxonomy" id="54343"/>
    <lineage>
        <taxon>Eukaryota</taxon>
        <taxon>Metazoa</taxon>
        <taxon>Chordata</taxon>
        <taxon>Craniata</taxon>
        <taxon>Vertebrata</taxon>
        <taxon>Euteleostomi</taxon>
        <taxon>Actinopterygii</taxon>
        <taxon>Neopterygii</taxon>
        <taxon>Teleostei</taxon>
        <taxon>Neoteleostei</taxon>
        <taxon>Acanthomorphata</taxon>
        <taxon>Eupercaria</taxon>
        <taxon>Perciformes</taxon>
        <taxon>Percoidei</taxon>
        <taxon>Percidae</taxon>
        <taxon>Etheostomatinae</taxon>
        <taxon>Etheostoma</taxon>
    </lineage>
</organism>
<dbReference type="Proteomes" id="UP000327493">
    <property type="component" value="Chromosome 11"/>
</dbReference>